<dbReference type="Proteomes" id="UP000598467">
    <property type="component" value="Unassembled WGS sequence"/>
</dbReference>
<keyword evidence="1" id="KW-0472">Membrane</keyword>
<evidence type="ECO:0000259" key="2">
    <source>
        <dbReference type="Pfam" id="PF09834"/>
    </source>
</evidence>
<accession>A0A926NWE4</accession>
<feature type="domain" description="DUF2061" evidence="2">
    <location>
        <begin position="8"/>
        <end position="59"/>
    </location>
</feature>
<evidence type="ECO:0000256" key="1">
    <source>
        <dbReference type="SAM" id="Phobius"/>
    </source>
</evidence>
<evidence type="ECO:0000313" key="4">
    <source>
        <dbReference type="Proteomes" id="UP000598467"/>
    </source>
</evidence>
<name>A0A926NWE4_9HYPH</name>
<keyword evidence="1" id="KW-1133">Transmembrane helix</keyword>
<feature type="transmembrane region" description="Helical" evidence="1">
    <location>
        <begin position="33"/>
        <end position="53"/>
    </location>
</feature>
<dbReference type="Pfam" id="PF09834">
    <property type="entry name" value="DUF2061"/>
    <property type="match status" value="1"/>
</dbReference>
<proteinExistence type="predicted"/>
<gene>
    <name evidence="3" type="ORF">HK439_15255</name>
</gene>
<dbReference type="EMBL" id="JABFCZ010000016">
    <property type="protein sequence ID" value="MBD1547624.1"/>
    <property type="molecule type" value="Genomic_DNA"/>
</dbReference>
<dbReference type="AlphaFoldDB" id="A0A926NWE4"/>
<evidence type="ECO:0000313" key="3">
    <source>
        <dbReference type="EMBL" id="MBD1547624.1"/>
    </source>
</evidence>
<organism evidence="3 4">
    <name type="scientific">Roseibium aggregatum</name>
    <dbReference type="NCBI Taxonomy" id="187304"/>
    <lineage>
        <taxon>Bacteria</taxon>
        <taxon>Pseudomonadati</taxon>
        <taxon>Pseudomonadota</taxon>
        <taxon>Alphaproteobacteria</taxon>
        <taxon>Hyphomicrobiales</taxon>
        <taxon>Stappiaceae</taxon>
        <taxon>Roseibium</taxon>
    </lineage>
</organism>
<sequence>METMVRTVVKAATWQGLGILTMTALSYPQTGSLTGALSIAISASASGFVFYLVHEKIWNAVRWGRHPALSSRSETPAAVSAARQPVLEENGFAG</sequence>
<comment type="caution">
    <text evidence="3">The sequence shown here is derived from an EMBL/GenBank/DDBJ whole genome shotgun (WGS) entry which is preliminary data.</text>
</comment>
<protein>
    <submittedName>
        <fullName evidence="3">DUF2061 domain-containing protein</fullName>
    </submittedName>
</protein>
<dbReference type="InterPro" id="IPR018638">
    <property type="entry name" value="DUF2061_membrane"/>
</dbReference>
<keyword evidence="1" id="KW-0812">Transmembrane</keyword>
<reference evidence="3" key="1">
    <citation type="submission" date="2020-05" db="EMBL/GenBank/DDBJ databases">
        <title>Identification of trans-AT polyketide cluster in two marine bacteria, producers of a novel glutaramide-containing polyketide sesbanimide D and analogs.</title>
        <authorList>
            <person name="Kacar D."/>
            <person name="Rodriguez P."/>
            <person name="Canedo L."/>
            <person name="Gonzalez E."/>
            <person name="Galan B."/>
            <person name="De La Calle F."/>
            <person name="Garcia J.L."/>
        </authorList>
    </citation>
    <scope>NUCLEOTIDE SEQUENCE</scope>
    <source>
        <strain evidence="3">PHM038</strain>
    </source>
</reference>